<dbReference type="AlphaFoldDB" id="A0A928TTZ3"/>
<comment type="subcellular location">
    <subcellularLocation>
        <location evidence="1">Membrane</location>
        <topology evidence="1">Multi-pass membrane protein</topology>
    </subcellularLocation>
</comment>
<evidence type="ECO:0000313" key="8">
    <source>
        <dbReference type="Proteomes" id="UP000710385"/>
    </source>
</evidence>
<feature type="transmembrane region" description="Helical" evidence="5">
    <location>
        <begin position="136"/>
        <end position="158"/>
    </location>
</feature>
<dbReference type="Proteomes" id="UP000710385">
    <property type="component" value="Unassembled WGS sequence"/>
</dbReference>
<evidence type="ECO:0000256" key="5">
    <source>
        <dbReference type="SAM" id="Phobius"/>
    </source>
</evidence>
<dbReference type="GO" id="GO:0016874">
    <property type="term" value="F:ligase activity"/>
    <property type="evidence" value="ECO:0007669"/>
    <property type="project" value="UniProtKB-KW"/>
</dbReference>
<feature type="domain" description="O-antigen ligase-related" evidence="6">
    <location>
        <begin position="217"/>
        <end position="351"/>
    </location>
</feature>
<dbReference type="PANTHER" id="PTHR37422:SF13">
    <property type="entry name" value="LIPOPOLYSACCHARIDE BIOSYNTHESIS PROTEIN PA4999-RELATED"/>
    <property type="match status" value="1"/>
</dbReference>
<dbReference type="PANTHER" id="PTHR37422">
    <property type="entry name" value="TEICHURONIC ACID BIOSYNTHESIS PROTEIN TUAE"/>
    <property type="match status" value="1"/>
</dbReference>
<evidence type="ECO:0000256" key="4">
    <source>
        <dbReference type="ARBA" id="ARBA00023136"/>
    </source>
</evidence>
<keyword evidence="2 5" id="KW-0812">Transmembrane</keyword>
<comment type="caution">
    <text evidence="7">The sequence shown here is derived from an EMBL/GenBank/DDBJ whole genome shotgun (WGS) entry which is preliminary data.</text>
</comment>
<dbReference type="Pfam" id="PF04932">
    <property type="entry name" value="Wzy_C"/>
    <property type="match status" value="1"/>
</dbReference>
<feature type="transmembrane region" description="Helical" evidence="5">
    <location>
        <begin position="106"/>
        <end position="124"/>
    </location>
</feature>
<feature type="transmembrane region" description="Helical" evidence="5">
    <location>
        <begin position="204"/>
        <end position="225"/>
    </location>
</feature>
<feature type="transmembrane region" description="Helical" evidence="5">
    <location>
        <begin position="253"/>
        <end position="274"/>
    </location>
</feature>
<feature type="transmembrane region" description="Helical" evidence="5">
    <location>
        <begin position="392"/>
        <end position="408"/>
    </location>
</feature>
<evidence type="ECO:0000256" key="1">
    <source>
        <dbReference type="ARBA" id="ARBA00004141"/>
    </source>
</evidence>
<evidence type="ECO:0000256" key="2">
    <source>
        <dbReference type="ARBA" id="ARBA00022692"/>
    </source>
</evidence>
<evidence type="ECO:0000256" key="3">
    <source>
        <dbReference type="ARBA" id="ARBA00022989"/>
    </source>
</evidence>
<feature type="transmembrane region" description="Helical" evidence="5">
    <location>
        <begin position="76"/>
        <end position="100"/>
    </location>
</feature>
<gene>
    <name evidence="7" type="ORF">HS096_02775</name>
</gene>
<accession>A0A928TTZ3</accession>
<reference evidence="7" key="1">
    <citation type="submission" date="2020-05" db="EMBL/GenBank/DDBJ databases">
        <title>High-Quality Genomes of Partial-Nitritation/Anammox System by Hierarchical Clustering Based Hybrid Assembly.</title>
        <authorList>
            <person name="Liu L."/>
            <person name="Wang Y."/>
            <person name="Che Y."/>
            <person name="Chen Y."/>
            <person name="Xia Y."/>
            <person name="Luo R."/>
            <person name="Cheng S.H."/>
            <person name="Zheng C."/>
            <person name="Zhang T."/>
        </authorList>
    </citation>
    <scope>NUCLEOTIDE SEQUENCE</scope>
    <source>
        <strain evidence="7">H1_PAT1</strain>
    </source>
</reference>
<keyword evidence="7" id="KW-0436">Ligase</keyword>
<evidence type="ECO:0000259" key="6">
    <source>
        <dbReference type="Pfam" id="PF04932"/>
    </source>
</evidence>
<feature type="transmembrane region" description="Helical" evidence="5">
    <location>
        <begin position="367"/>
        <end position="386"/>
    </location>
</feature>
<feature type="transmembrane region" description="Helical" evidence="5">
    <location>
        <begin position="231"/>
        <end position="246"/>
    </location>
</feature>
<dbReference type="InterPro" id="IPR007016">
    <property type="entry name" value="O-antigen_ligase-rel_domated"/>
</dbReference>
<dbReference type="GO" id="GO:0016020">
    <property type="term" value="C:membrane"/>
    <property type="evidence" value="ECO:0007669"/>
    <property type="project" value="UniProtKB-SubCell"/>
</dbReference>
<dbReference type="EMBL" id="JABTTY010000001">
    <property type="protein sequence ID" value="MBE7525286.1"/>
    <property type="molecule type" value="Genomic_DNA"/>
</dbReference>
<feature type="transmembrane region" description="Helical" evidence="5">
    <location>
        <begin position="43"/>
        <end position="64"/>
    </location>
</feature>
<sequence>MDDLLIGSFLAALLWGVISWKWPKRAFAFLPLLLPSYVVRLHLGPIPTTLLELLLLATFIGWFMRRGRLEAWMRATLWRWPVILWLTAGLVAVLVSPVTAQALGLYRAYFIEPLLIFFMGLDLIRTREDKAMLAKTFAVAVMLLGIWSAAQFFTGWMIPSPWNAWPGRRAVGPFPFPNALALFVTPVIALLFADAIADHQGAKAAPLLGTWISAAGILAGLSAILFARSDGGFIAFLAAACIALVMKRRTRWIALVIAVAGMIAVFASPLRGAVVERFTFQEWSGQVRVILWKESIAMLRDRPIFGAGLAAYPTVILPYHKATFIEVFQYPHNILLNLWSETGIFGVIAFLYILGTWIRFGKDSLPVTLPVIAALLVHGLVDVPYFKNDLAVAFWLLTLLTTATPVTKKMRGEHMQRRSILHPKKLPESRPCI</sequence>
<dbReference type="InterPro" id="IPR051533">
    <property type="entry name" value="WaaL-like"/>
</dbReference>
<protein>
    <submittedName>
        <fullName evidence="7">O-antigen ligase family protein</fullName>
    </submittedName>
</protein>
<proteinExistence type="predicted"/>
<keyword evidence="3 5" id="KW-1133">Transmembrane helix</keyword>
<feature type="transmembrane region" description="Helical" evidence="5">
    <location>
        <begin position="334"/>
        <end position="355"/>
    </location>
</feature>
<feature type="transmembrane region" description="Helical" evidence="5">
    <location>
        <begin position="178"/>
        <end position="197"/>
    </location>
</feature>
<name>A0A928TTZ3_UNCKA</name>
<evidence type="ECO:0000313" key="7">
    <source>
        <dbReference type="EMBL" id="MBE7525286.1"/>
    </source>
</evidence>
<keyword evidence="4 5" id="KW-0472">Membrane</keyword>
<organism evidence="7 8">
    <name type="scientific">candidate division WWE3 bacterium</name>
    <dbReference type="NCBI Taxonomy" id="2053526"/>
    <lineage>
        <taxon>Bacteria</taxon>
        <taxon>Katanobacteria</taxon>
    </lineage>
</organism>